<evidence type="ECO:0000313" key="11">
    <source>
        <dbReference type="EMBL" id="ADE86259.1"/>
    </source>
</evidence>
<dbReference type="STRING" id="272942.RCAP_rcc02529"/>
<comment type="function">
    <text evidence="6">Involved in pyrimidine base degradation. Catalyzes physiologically the reduction of uracil to 5,6-dihydrouracil (DHU) by using NADH as a specific cosubstrate. It also catalyzes the reverse reaction and the reduction of thymine to 5,6-dihydrothymine (DHT).</text>
</comment>
<reference key="1">
    <citation type="submission" date="2008-12" db="EMBL/GenBank/DDBJ databases">
        <title>Complete genome sequence of Rhodobacter capsulatus SB1003.</title>
        <authorList>
            <person name="Strnad H."/>
            <person name="Lapidus A."/>
            <person name="Vlcek C."/>
            <person name="Ulbrich P."/>
            <person name="Paces J."/>
            <person name="Maltsev N."/>
            <person name="Kumar V."/>
            <person name="Kogan Y."/>
            <person name="Milgram A."/>
            <person name="Rebrekov D."/>
            <person name="Mazur M."/>
            <person name="Cox R."/>
            <person name="Kyrpides N."/>
            <person name="Kolar M."/>
            <person name="Sachova J."/>
            <person name="Ridl J."/>
            <person name="Ivanova N."/>
            <person name="Kapatral V."/>
            <person name="Los T."/>
            <person name="Lykidis A."/>
            <person name="Mikhailova N."/>
            <person name="Reznik G."/>
            <person name="Vasieva O."/>
            <person name="Fonstein M."/>
            <person name="Paces V."/>
            <person name="Haselkorn R."/>
        </authorList>
    </citation>
    <scope>NUCLEOTIDE SEQUENCE</scope>
    <source>
        <strain>SB1003</strain>
    </source>
</reference>
<dbReference type="InterPro" id="IPR028261">
    <property type="entry name" value="DPD_II"/>
</dbReference>
<proteinExistence type="predicted"/>
<evidence type="ECO:0000256" key="8">
    <source>
        <dbReference type="ARBA" id="ARBA00049728"/>
    </source>
</evidence>
<comment type="subunit">
    <text evidence="7">Heterotetramer of 2 PreA and 2 PreT subunits.</text>
</comment>
<dbReference type="InterPro" id="IPR023753">
    <property type="entry name" value="FAD/NAD-binding_dom"/>
</dbReference>
<dbReference type="HOGENOM" id="CLU_000422_3_3_5"/>
<dbReference type="InterPro" id="IPR036188">
    <property type="entry name" value="FAD/NAD-bd_sf"/>
</dbReference>
<evidence type="ECO:0000259" key="9">
    <source>
        <dbReference type="Pfam" id="PF07992"/>
    </source>
</evidence>
<evidence type="ECO:0000256" key="7">
    <source>
        <dbReference type="ARBA" id="ARBA00049714"/>
    </source>
</evidence>
<reference evidence="11 12" key="2">
    <citation type="journal article" date="2010" name="J. Bacteriol.">
        <title>Complete genome sequence of the photosynthetic purple nonsulfur bacterium Rhodobacter capsulatus SB 1003.</title>
        <authorList>
            <person name="Strnad H."/>
            <person name="Lapidus A."/>
            <person name="Paces J."/>
            <person name="Ulbrich P."/>
            <person name="Vlcek C."/>
            <person name="Paces V."/>
            <person name="Haselkorn R."/>
        </authorList>
    </citation>
    <scope>NUCLEOTIDE SEQUENCE [LARGE SCALE GENOMIC DNA]</scope>
    <source>
        <strain evidence="12">ATCC BAA-309 / NBRC 16581 / SB1003</strain>
    </source>
</reference>
<dbReference type="GO" id="GO:0051536">
    <property type="term" value="F:iron-sulfur cluster binding"/>
    <property type="evidence" value="ECO:0007669"/>
    <property type="project" value="InterPro"/>
</dbReference>
<sequence>MTTSQFRPGVHPGRLPPEGYCTAFADVAPPLTAHQAQVAAARCYFCAEAPCTTACPSDIDVPLFIRQILTGTPEAAARTILSQNIMGGMCARVCPTETLCEGACVREAAEGMPVEIGALQRFATDRLQAAGVHPFTRAPRTEKSVAVVGAGPAGLACAHRLAMLGHEVTVYDARLKPGGLNEYGIAAYKAPGGFAAREVAWLLQIGGIAVLENWKLGRNGSVADLLAEHDAVFLGMGLAGVNALTIPGAEHATPATEFIAHLRQAGDLATVPVGRRVVVIGGGMTAVDAAVQAKLLGAETASIVYRRSQAEMPASAHEQEHAQKNGVRIVPNAAPVAIRKDDQGYEVEFARTETQGGKLVQLDDTLRIKADQIFTAIGQTLGPVPEGLTITGGKIEIDAQGRTGMAHVWAGGDCATGGEDLTVTAVAQGRDAAEDIHAFLMGA</sequence>
<evidence type="ECO:0000256" key="3">
    <source>
        <dbReference type="ARBA" id="ARBA00032722"/>
    </source>
</evidence>
<evidence type="ECO:0000256" key="1">
    <source>
        <dbReference type="ARBA" id="ARBA00023002"/>
    </source>
</evidence>
<feature type="domain" description="FAD/NAD(P)-binding" evidence="9">
    <location>
        <begin position="144"/>
        <end position="429"/>
    </location>
</feature>
<evidence type="ECO:0000256" key="6">
    <source>
        <dbReference type="ARBA" id="ARBA00049578"/>
    </source>
</evidence>
<dbReference type="eggNOG" id="COG0493">
    <property type="taxonomic scope" value="Bacteria"/>
</dbReference>
<dbReference type="EC" id="1.3.1.1" evidence="8"/>
<comment type="catalytic activity">
    <reaction evidence="4">
        <text>5,6-dihydrothymine + NAD(+) = thymine + NADH + H(+)</text>
        <dbReference type="Rhea" id="RHEA:28791"/>
        <dbReference type="ChEBI" id="CHEBI:15378"/>
        <dbReference type="ChEBI" id="CHEBI:17821"/>
        <dbReference type="ChEBI" id="CHEBI:27468"/>
        <dbReference type="ChEBI" id="CHEBI:57540"/>
        <dbReference type="ChEBI" id="CHEBI:57945"/>
        <dbReference type="EC" id="1.3.1.1"/>
    </reaction>
</comment>
<name>D5AMI3_RHOCB</name>
<dbReference type="Gene3D" id="1.10.1060.10">
    <property type="entry name" value="Alpha-helical ferredoxin"/>
    <property type="match status" value="1"/>
</dbReference>
<keyword evidence="1" id="KW-0560">Oxidoreductase</keyword>
<evidence type="ECO:0000259" key="10">
    <source>
        <dbReference type="Pfam" id="PF14691"/>
    </source>
</evidence>
<dbReference type="RefSeq" id="WP_013068238.1">
    <property type="nucleotide sequence ID" value="NC_014034.1"/>
</dbReference>
<accession>D5AMI3</accession>
<dbReference type="SUPFAM" id="SSF46548">
    <property type="entry name" value="alpha-helical ferredoxin"/>
    <property type="match status" value="1"/>
</dbReference>
<dbReference type="PRINTS" id="PR00419">
    <property type="entry name" value="ADXRDTASE"/>
</dbReference>
<dbReference type="Pfam" id="PF07992">
    <property type="entry name" value="Pyr_redox_2"/>
    <property type="match status" value="1"/>
</dbReference>
<dbReference type="KEGG" id="rcp:RCAP_rcc02529"/>
<evidence type="ECO:0000256" key="5">
    <source>
        <dbReference type="ARBA" id="ARBA00048792"/>
    </source>
</evidence>
<dbReference type="GO" id="GO:0004159">
    <property type="term" value="F:dihydropyrimidine dehydrogenase (NAD+) activity"/>
    <property type="evidence" value="ECO:0007669"/>
    <property type="project" value="UniProtKB-EC"/>
</dbReference>
<dbReference type="InterPro" id="IPR009051">
    <property type="entry name" value="Helical_ferredxn"/>
</dbReference>
<dbReference type="GeneID" id="31491356"/>
<dbReference type="AlphaFoldDB" id="D5AMI3"/>
<dbReference type="PANTHER" id="PTHR43073:SF2">
    <property type="entry name" value="DIHYDROPYRIMIDINE DEHYDROGENASE [NADP(+)]"/>
    <property type="match status" value="1"/>
</dbReference>
<evidence type="ECO:0000313" key="12">
    <source>
        <dbReference type="Proteomes" id="UP000002361"/>
    </source>
</evidence>
<dbReference type="SUPFAM" id="SSF51971">
    <property type="entry name" value="Nucleotide-binding domain"/>
    <property type="match status" value="1"/>
</dbReference>
<evidence type="ECO:0000256" key="2">
    <source>
        <dbReference type="ARBA" id="ARBA00030119"/>
    </source>
</evidence>
<dbReference type="Gene3D" id="3.50.50.60">
    <property type="entry name" value="FAD/NAD(P)-binding domain"/>
    <property type="match status" value="2"/>
</dbReference>
<feature type="domain" description="Dihydroprymidine dehydrogenase" evidence="10">
    <location>
        <begin position="22"/>
        <end position="130"/>
    </location>
</feature>
<dbReference type="Proteomes" id="UP000002361">
    <property type="component" value="Chromosome"/>
</dbReference>
<protein>
    <recommendedName>
        <fullName evidence="8">dihydrouracil dehydrogenase (NAD(+))</fullName>
        <ecNumber evidence="8">1.3.1.1</ecNumber>
    </recommendedName>
    <alternativeName>
        <fullName evidence="3">Dihydrothymine dehydrogenase</fullName>
    </alternativeName>
    <alternativeName>
        <fullName evidence="2">Dihydrouracil dehydrogenase</fullName>
    </alternativeName>
</protein>
<dbReference type="EMBL" id="CP001312">
    <property type="protein sequence ID" value="ADE86259.1"/>
    <property type="molecule type" value="Genomic_DNA"/>
</dbReference>
<comment type="catalytic activity">
    <reaction evidence="5">
        <text>5,6-dihydrouracil + NAD(+) = uracil + NADH + H(+)</text>
        <dbReference type="Rhea" id="RHEA:20189"/>
        <dbReference type="ChEBI" id="CHEBI:15378"/>
        <dbReference type="ChEBI" id="CHEBI:15901"/>
        <dbReference type="ChEBI" id="CHEBI:17568"/>
        <dbReference type="ChEBI" id="CHEBI:57540"/>
        <dbReference type="ChEBI" id="CHEBI:57945"/>
        <dbReference type="EC" id="1.3.1.1"/>
    </reaction>
</comment>
<keyword evidence="12" id="KW-1185">Reference proteome</keyword>
<gene>
    <name evidence="11" type="ordered locus">RCAP_rcc02529</name>
</gene>
<dbReference type="Pfam" id="PF14691">
    <property type="entry name" value="Fer4_20"/>
    <property type="match status" value="1"/>
</dbReference>
<organism evidence="11 12">
    <name type="scientific">Rhodobacter capsulatus (strain ATCC BAA-309 / NBRC 16581 / SB1003)</name>
    <dbReference type="NCBI Taxonomy" id="272942"/>
    <lineage>
        <taxon>Bacteria</taxon>
        <taxon>Pseudomonadati</taxon>
        <taxon>Pseudomonadota</taxon>
        <taxon>Alphaproteobacteria</taxon>
        <taxon>Rhodobacterales</taxon>
        <taxon>Rhodobacter group</taxon>
        <taxon>Rhodobacter</taxon>
    </lineage>
</organism>
<dbReference type="OrthoDB" id="9803192at2"/>
<dbReference type="PANTHER" id="PTHR43073">
    <property type="entry name" value="DIHYDROPYRIMIDINE DEHYDROGENASE [NADP(+)]"/>
    <property type="match status" value="1"/>
</dbReference>
<evidence type="ECO:0000256" key="4">
    <source>
        <dbReference type="ARBA" id="ARBA00047685"/>
    </source>
</evidence>